<keyword evidence="7" id="KW-1185">Reference proteome</keyword>
<name>A0A2S0WYE4_9MICO</name>
<dbReference type="EMBL" id="CP028913">
    <property type="protein sequence ID" value="AWB96312.1"/>
    <property type="molecule type" value="Genomic_DNA"/>
</dbReference>
<feature type="chain" id="PRO_5039531877" description="DUF4082 domain-containing protein" evidence="2">
    <location>
        <begin position="30"/>
        <end position="1570"/>
    </location>
</feature>
<dbReference type="InterPro" id="IPR025141">
    <property type="entry name" value="DUF4082"/>
</dbReference>
<evidence type="ECO:0000313" key="7">
    <source>
        <dbReference type="Proteomes" id="UP000244729"/>
    </source>
</evidence>
<feature type="domain" description="SbsA Ig-like" evidence="3">
    <location>
        <begin position="790"/>
        <end position="887"/>
    </location>
</feature>
<dbReference type="InterPro" id="IPR032812">
    <property type="entry name" value="SbsA_Ig"/>
</dbReference>
<dbReference type="Gene3D" id="2.60.40.3710">
    <property type="match status" value="1"/>
</dbReference>
<feature type="domain" description="DUF4082" evidence="4">
    <location>
        <begin position="907"/>
        <end position="1043"/>
    </location>
</feature>
<protein>
    <recommendedName>
        <fullName evidence="8">DUF4082 domain-containing protein</fullName>
    </recommendedName>
</protein>
<dbReference type="SUPFAM" id="SSF81296">
    <property type="entry name" value="E set domains"/>
    <property type="match status" value="1"/>
</dbReference>
<dbReference type="Pfam" id="PF13205">
    <property type="entry name" value="Big_5"/>
    <property type="match status" value="3"/>
</dbReference>
<dbReference type="Pfam" id="PF20254">
    <property type="entry name" value="DMFA2_C"/>
    <property type="match status" value="1"/>
</dbReference>
<feature type="domain" description="DUF4082" evidence="4">
    <location>
        <begin position="1164"/>
        <end position="1307"/>
    </location>
</feature>
<evidence type="ECO:0000256" key="2">
    <source>
        <dbReference type="SAM" id="SignalP"/>
    </source>
</evidence>
<dbReference type="Pfam" id="PF13313">
    <property type="entry name" value="DUF4082"/>
    <property type="match status" value="4"/>
</dbReference>
<feature type="domain" description="N,N-dimethylformamidase beta subunit-like C-terminal" evidence="5">
    <location>
        <begin position="94"/>
        <end position="491"/>
    </location>
</feature>
<evidence type="ECO:0000259" key="4">
    <source>
        <dbReference type="Pfam" id="PF13313"/>
    </source>
</evidence>
<evidence type="ECO:0008006" key="8">
    <source>
        <dbReference type="Google" id="ProtNLM"/>
    </source>
</evidence>
<accession>A0A2S0WYE4</accession>
<keyword evidence="1 2" id="KW-0732">Signal</keyword>
<dbReference type="InterPro" id="IPR046540">
    <property type="entry name" value="DMFA2_C"/>
</dbReference>
<dbReference type="InterPro" id="IPR014756">
    <property type="entry name" value="Ig_E-set"/>
</dbReference>
<gene>
    <name evidence="6" type="ORF">DCE93_12175</name>
</gene>
<reference evidence="6 7" key="1">
    <citation type="submission" date="2018-04" db="EMBL/GenBank/DDBJ databases">
        <authorList>
            <person name="Li J."/>
        </authorList>
    </citation>
    <scope>NUCLEOTIDE SEQUENCE [LARGE SCALE GENOMIC DNA]</scope>
    <source>
        <strain evidence="7">30A</strain>
    </source>
</reference>
<dbReference type="KEGG" id="agm:DCE93_12175"/>
<evidence type="ECO:0000256" key="1">
    <source>
        <dbReference type="ARBA" id="ARBA00022729"/>
    </source>
</evidence>
<feature type="domain" description="DUF4082" evidence="4">
    <location>
        <begin position="637"/>
        <end position="781"/>
    </location>
</feature>
<dbReference type="Gene3D" id="2.60.40.650">
    <property type="match status" value="1"/>
</dbReference>
<evidence type="ECO:0000259" key="5">
    <source>
        <dbReference type="Pfam" id="PF20254"/>
    </source>
</evidence>
<sequence>MQSALRRRLRRLAATIALTTLLASAGLVAATGASAETCANPVSCENLVPGAEPEEWDLESGAGDPSIQGFATDISVDVGNRIDFKIDTDAAAYTIDVYRTGWYQGLGARKWDAVEPSAALPQHQPECIPEGATELYDCGSWAVSASWDVPSNAVSGVYIALLTRGDTGGRSHITFVVRDSASTSDILFQTSDTTWHAYNTYGGASFYQGGANGRAYKLSYNRPFSTREGTTARDFYFASEYPMVRFLERNGYDVSYASGVDTARFGQNLLQHEVFLSVGHDEYWSGEQRSNIEAARDAGVNIQFLGGNVAYWRTRHEPSIDGSSTPYRTLVSYKETWSNAKIDPSAEWTGTWRDPRFASQASGAGRPENALLGTMYMSNYSDLPVTVSDSEGKTRLWRNTGLESQQAGTSTALAPHTVGYESDEDVDNGHRPPGLIRLSTTVGSVPEYLQDFGNVVAPGETEHHVTLYRAPSGALVFSSGSVQWSWGLDETHDGDGAPADLRMQQAEVNLLADMGAQAATLQSDLEPAVKSTDTTPPTVEISAPASGANVANGSSIEISGTASDVGGVVAGVEVSTDGGGTWHPAVGASTWSYEFIVHRMGDVAVQVRAIDDSANYPATGASVVVHATGPYSAFGSEAPKRVDAGDPSPVELGLRFVPTTDGFVQGVRFFKSEANTGTHTGSLWGPDGAQLATGTFANETSSGWQTLTFDTPVPLDAGQTYTASYWAPNGHYAADDHAFSAGPLDRDPLFLPGGFGNPVAGVYGVQGTRPISTWGDTNYFVDVVFETGETSPLSATSRWPLPGSTSVAAGATVSATFTKAVTEYSVAVRNELGESVAGATAYDGATRTVTFTPAAALDGFVTYTVELSARTASGVPLTSGATWSFRTAKPDAAPGQCPCGIFPESTLPGILEDPETVPVVLGTAFTPTIDGVVTGVSFYKSIGNAGPHTGSLWTAAGEQLASGAFTSQVTSGWHTLTFDEPVPVTAGTEYVAAYRAPAGRYSATIGAFAAPKTVGPLTTAAGAGAYSYSGDFPASRSTTSYLVDVVFDAAPPSIAVTSVTPAANAVGVDPNADVSVTFSAPIAAGAALTATAGGQSIAGSLALSADGTSLTFDAAAALPSGATVTASFSGATAQSGGGTVPARTWAFTVAEATPDGTVSLLTGATPDVAAAGDDPASVELGMAFTTAVRGEVLGVRFHKGAGNVGTHTGSLWDATTGAELASVTFADESSTGWQQALFDEPVEILPGREYVVSYLAPNGHYSYTPGFFATSATSGPLVAPADVNGRYRYGDGTAIPAFSWNRTNYFVDVVFDPADTVVPPAVTSSSPIGGATLIATSTAVSAVLTGDIASPPQLALTGPNGAVAGSSTWNAASSTLTFTPAAALAGGTGHTATVTIGGQPVADGEWTFTTVDAAPIGAIFDDATPTNTSWNDATAVQLGVRFSVTEPVSVAGIRFFKVQGDSATSHQVLLWGTDTGNPITTAVSSDETASGWHTVRFDSAVELTPGVEYRATYLTTTGRYAADVNALIGSMQSGPFVTVPGGGVYVYSSGASYPWSTAGHNYWADVVLVG</sequence>
<feature type="signal peptide" evidence="2">
    <location>
        <begin position="1"/>
        <end position="29"/>
    </location>
</feature>
<evidence type="ECO:0000259" key="3">
    <source>
        <dbReference type="Pfam" id="PF13205"/>
    </source>
</evidence>
<feature type="domain" description="SbsA Ig-like" evidence="3">
    <location>
        <begin position="1055"/>
        <end position="1148"/>
    </location>
</feature>
<organism evidence="6 7">
    <name type="scientific">Agromyces badenianii</name>
    <dbReference type="NCBI Taxonomy" id="2080742"/>
    <lineage>
        <taxon>Bacteria</taxon>
        <taxon>Bacillati</taxon>
        <taxon>Actinomycetota</taxon>
        <taxon>Actinomycetes</taxon>
        <taxon>Micrococcales</taxon>
        <taxon>Microbacteriaceae</taxon>
        <taxon>Agromyces</taxon>
    </lineage>
</organism>
<proteinExistence type="predicted"/>
<evidence type="ECO:0000313" key="6">
    <source>
        <dbReference type="EMBL" id="AWB96312.1"/>
    </source>
</evidence>
<dbReference type="Pfam" id="PF17957">
    <property type="entry name" value="Big_7"/>
    <property type="match status" value="1"/>
</dbReference>
<dbReference type="Proteomes" id="UP000244729">
    <property type="component" value="Chromosome"/>
</dbReference>
<feature type="domain" description="SbsA Ig-like" evidence="3">
    <location>
        <begin position="1318"/>
        <end position="1410"/>
    </location>
</feature>
<feature type="domain" description="DUF4082" evidence="4">
    <location>
        <begin position="1423"/>
        <end position="1563"/>
    </location>
</feature>